<sequence length="4703" mass="461951">MGKLSLAIGLFLLGGVSLFAGPKNGTPVHGHATFQSNANEMEIYSRNKTIIHWDSFSIDAGEIVRFCQNSSASAVLNRVIGSEKSLINGLLTSNGYVFLLNQNGILIGKEGVIDTAGFVASSLDLSNDQFLKGGDFLFKGDGKGSVINLGTIHAKGGDVFLIGYHVSNEGTIHADGGVAGLGGGAEVFLAMEGEERLFIRKEIDSSEVGASNDGVIRAAEVEIKARGNPFALAIRHGGEIEATGIAHRSGRVLLVADSGKTEVAGMIQAESGVVHALGTEVHLTEGAAIDVSGRIGGEVLIGGDYRGDNPEISNARATYIDKGAKIRADGHHGDGGKVIVWGDEAAHYYGDISAAALGEVGDGGLVEVSAKSNDYIFKGPVNASSLNGANGKLLLDPPRIRVRFVASNPPFPQGGPNTYKPTAPPSTANLNPNDFTGILAGGTNVLIDSTGAGGTNGNIDFEASFSWNGTGILSATAYRKITVTGGTTLQANNGGGFNFVAQGNGTGNNVGIDISGSLITTSGPITLNGTSTLSAGSNLNGINVAGTLMSSSGPILLTGLSRGGGTGCHGIDVGGTISATGAGTITFNGTGSTSATGNSAGVNLHGPTTSSAGGLITVTGVGGTGGTNNHGVALSPTGNVTSSGGVTLIGTSSNGNNSTGVLVPAGSAALSSGTGAISITGNATGAGTSTHGVHIIGSVTNTGTGSVSITGNTAGNASHGIYFQGNVSSVGGINCVAGTTGAGISDAIVVEGSVSTTSMGPLSMTGTVSGAAGTSDGIDIRLGGRVTSVDGVINLSGTSNGTGNECTGIELQLNGGVQSTGVGAVTLTGMGSGVGTSEARGVKVTSSGGGGPSFVSVNNGNLVINGTGKGTTINNEGFLLGTAGDLGSYVRSTGTGNITINGTGSSTGTTVNSGIHLTQGLAVTSSGSGSITFMGQGGAGNDGYGVFIHNGADVIASGSGLISLTGTAGTGSGNTYGVYLTGAGSSVTSASGAASLIGTGGSGAGGAHNVGVFIESGGTLASTSGIVTVKGTGGNGTSLNHGVELVTTGAVTSPAGLVLNGTSSAGNSSVGVLISNGVTALTSGVGAISITGNSTGTGTGSHAVQVAGAVNSSGTGSVTIVGTTTGTSSRGVLVDGAATGTIAATSGAVSITGTNNSVGGSSNAGIDLTSGAMLTTTGGNVTFSGNGGTGNNGYGVIVQSGSQVNLGGSGIASITGTSGSGSGNNYGVYLTGANSKVMTNSGSLTVSGTSNSGAGGAHNVGAFIENGGTLASTSGVVSIIGVGGNGTTLNHGVELITTGTVTSPGGLVLNGTSSQGTNSRGVLLAAGITAQVAGSGNISITGVSSATAGSPGVEIGGTVTTPGSGTIMIQGTNNGSAATSPGVLVTSGTVSSTSGNITLTGTGNTGAALSQGISLNGASISATGGNIQLTGTGQDTSGSPAGIAVAGGSSLATTGLGTMTLTTLAGNFTDSGVAANTYNTQQGTFSLTSAGAVLFSSGLTSSITTTLGSASLTANGGNILLADSGTVTTGGGTANLTATDHVRLGVVNVTNTGDIFISAGGQVSDNSVALVDLIGNRAYITSGETGNLPTTLNQFQGVTSTSVLGNESITITNSQALNLIAWNIPGNAVQTASNGSIAIATTLGGIIVSNDVVAGGSGMVNLNAPGAITVLEDVSSTSGNLVILGSSVTHVGSGHLTTGGTGVINVTATAGNITMNSGISFTTAGGNATLLASNSALLTQINVGAGNISVTATTGTISNNSGANSPAILIGNQGTLTSALGAGSGTSTSSTAIGTDLTTLIGTVTGGSGGLIIYEQSGLNLGNISAPNGTVDINANGLIQQVAGNPTLAATDALFTTRALNIGTADVKNSVNLLLNASLVAGSLFVDVGANTFGLNGNTDVGINYTVTAGTYNLSGFTVNVGGTSTTPPTAGVNVVTASGVLDDFDLSSVTLAPTGNIIVNLRGGFYSATNPQPANAILINSTNNSISNSLTLTTVNPNLSFSAKDYNLKNTLPISLGAMQNFIVNAAKGANFTPGVVNPKSSPYDNSSLNLGNGSIVNIVNHAPANTFQGWVSIRDSYTTTFEAGPNLLTEYVNTYGDTTIKTSSGAIMTGATGETMRSAGSKLSLESNGNLTIGGTVSNLTIPGALNGILSYTSTAGSITGPALGRASQVKISSVAGGIGTGGQDLTFDTGQLVFTAANDVFLNLNGAVTMAGDSTTGAIDIETSSGGNLTVGNLTIDGLSRMGLTSAGASGTQVVTIAGDILVNQAVTGNNGPIQLTASGGVTHGANGDLTTIGVNAIVVNATSGAINMDPNTIYTTGNGNASLNAHVNIEVSQINVGTGDIFLNSTTGSIVRITGPPTNLIGGRGYALASSGIGASGNILQSTLNQFQGRVALPGDIYLSDTAGGLQLTNWNGGINSAETNSGNIDIQTAAGALTVTNPVVAGNAGTINLDANTGAVALNQTVTSSTGSITITGNTNVTHGASGIVTVSSGIGGTVTETATTGDITMNGASMVVTQGGAANLTAGTNVIVSNVNVLAGDLKIEATGGTITRVGAGVNLIGGRGYCASATGIGISATPIRSTLTDFQANVTGVGPITLQETNGINLTDWNIPGNSVQTTNGLIQVEVQTGNLIITNPVVAGGVGTLNLTATTGAIVNNSGANTPPILTGDQATLTAQTGVGSGLSVDPTAIGTNIGTLIATVGGAGGVVIFEQSALNLGAISLNNGTLDINANDVIQQIAGNPLLQVSNAKFTTRSGTIGKADVRNGGNLTLNGSIVAGNLDINIGGNTLTLGGNSKVGIDYTVVAGAYDLNGFEVKVGGTETTPPPVGGYNLVNASGGGPNFDLSTVSLATTGDITVNLRGGNYSANNPQAADAIIINGTNNSIINTLTLNTVDPDLQFNSQDYNLINTAAIALQPAQKLTINAAKGTNFTPGIVNPNSSPFDSSALNGGNGSNVTLTNIGPNNQFLDWVSIRDPYNATLETGPDLTLQYVNTYGDLQITSQAGGVSNGADSQTVRAAGTNLRLNAQGNITVSQAISNLTVLGALNGNVSYTSTSGTVQGSALTQATNIKVSAVGGGIGTGAQDLQLNAGTNVAFTAQSNVFLELGGGATSIGGDSTAGAIDIANSVVGNIIIDSVVVDGLVRSGLASSGVNGIKVATPFGGTLLVHQGVTATNGPIQLAATGAIIHSADGDLTTTGTGTISVNASAGNLTMVNGTVYTTAGGIATLSSSNSVQLAQVTTSGGNIFVTATTGNIARVVGPTSNLIGGNGYCSAAIGIGTLGTPILSTLSQFQGRVTGTGDIYLSDTAGGLQLTQWNLVGNSAETNSGLIDIQTITGNLTALAPVVAGGTGTINLDANASSVILGATVTTNTGSITIMGNANVTHQVGGNVTVTSGVGGTVTETATTGNVTMDGASTITTQGGSATLTAGDSIAVSAVNAAAGNIFLTATGGNISRVAGPVVNLIGEKGYAIAQTGIGASGNILQSTLSEFQADVTGTGDVYLFDTAGGLQLTDWNIVGNSVQTNDGVIDIQNGAGTLTVVDPVIAGGTGTINLNANGADVVLSQSVSTNTGGITITGSTNITHQAAGNVSVTSGAGGTVTETATTGNVTMDGASLISTQGGAATLSAGNSIAVSQVNASTGDIFLNATSGNISRVAGPVVNLIGSKGYALASSGIGASGNILQSTVSQFQGRVTGTGDIYLSDTAGGLQLTNWNGGANSAQTNSGNIDIQTANGNLTVTSPVVAGNAGTINLDANTGAVALNQTVTSNTGSISVMGNTGITHGVNGTVTVSSGVAGTVSETATSGNISMNGAAKIITQGGNITLFADNDLNVAEVNTGTSGMITATATNGKIADTTTTLFLPNFVSNEVILQANTGIGSGVPSPGSSTDIATVTNFLTASTVTGDIVISEASGITLRNISTQNGGHFYLEAGGLVNQDGASSLQIDGNLNVVTSRATTLGTVHLVNSVNTDLGASEIAGNYTVDVTGTLSLSGDQYVGLDCDFNTTNPPVIDNGNTVFHGGYYYINGVDPDLQGPMINATGPTPNFDLDLAMPFSGDPTITVNLRGDVDVFNITPIPDAIILTQAANQIHGTIDIETVDPMYQGTATNDYNLVQTSIPFTLNPGQTLIINAARGTSNPGVSGANNSPYSGSTLNGGLGSNITLPLANTANGTISIRDPNLCILNANGNPAFAHVNTYNNLTITAPTGSITAGVGGNIVRSSGSLLSFAADQSIALNGNVSALTTGGVSNGEIVYNAANGSITGTGVSQGVGVSFIAPLGGVTAQTQATNCIFTAMTGTDITNNLVGGNFGGTVTGPLTITQAGSGNLMVNSVTVNGVTRIGLTAVNQTVNLTNGAGAITQVAGNVDAGTTGTVNFIAMTGINGIGPNATFQTLSRDVLATNLTSGDIRIENRLNGSNALSSAVTLHNGPGNVVNNRNLYFSQVGGSSVDFQTVNANGTGTLLAISGSANMNFFGNVNMGDSVIAVANHNMEVGAILFNLNTPNAVATLILDQESPTLPGSGTFTNGGNFNISSNKLAIYAASGPQEPPSAIFIPPNQVSLGSLAPLATWDIGEPNGLDTKYATSYSSGGPYHGPGFGTNYTPGNGVFGSQVIWYKFDVDYPPPSPGGGGAAGPVPFDPRLGINAWEVEYFLEYWNQNLNRLGYEDAPLMLVETSFETEPLIYRPYRSAIDKLRNEVSSE</sequence>
<evidence type="ECO:0000313" key="4">
    <source>
        <dbReference type="Proteomes" id="UP000000496"/>
    </source>
</evidence>
<reference key="1">
    <citation type="journal article" date="2011" name="Mol. Biol. Evol.">
        <title>Unity in variety -- the pan-genome of the Chlamydiae.</title>
        <authorList>
            <person name="Collingro A."/>
            <person name="Tischler P."/>
            <person name="Weinmaier T."/>
            <person name="Penz T."/>
            <person name="Heinz E."/>
            <person name="Brunham R.C."/>
            <person name="Read T.D."/>
            <person name="Bavoil P.M."/>
            <person name="Sachse K."/>
            <person name="Kahane S."/>
            <person name="Friedman M.G."/>
            <person name="Rattei T."/>
            <person name="Myers G.S.A."/>
            <person name="Horn M."/>
        </authorList>
    </citation>
    <scope>NUCLEOTIDE SEQUENCE</scope>
    <source>
        <strain>Z</strain>
    </source>
</reference>
<dbReference type="EMBL" id="FR872582">
    <property type="protein sequence ID" value="CCB89971.1"/>
    <property type="molecule type" value="Genomic_DNA"/>
</dbReference>
<evidence type="ECO:0000259" key="2">
    <source>
        <dbReference type="SMART" id="SM00912"/>
    </source>
</evidence>
<dbReference type="InterPro" id="IPR050909">
    <property type="entry name" value="Bact_Autotransporter_VF"/>
</dbReference>
<gene>
    <name evidence="3" type="ordered locus">SNE_A20940</name>
</gene>
<protein>
    <recommendedName>
        <fullName evidence="2">Filamentous haemagglutinin FhaB/tRNA nuclease CdiA-like TPS domain-containing protein</fullName>
    </recommendedName>
</protein>
<dbReference type="InterPro" id="IPR006626">
    <property type="entry name" value="PbH1"/>
</dbReference>
<dbReference type="InterPro" id="IPR011050">
    <property type="entry name" value="Pectin_lyase_fold/virulence"/>
</dbReference>
<evidence type="ECO:0000256" key="1">
    <source>
        <dbReference type="SAM" id="SignalP"/>
    </source>
</evidence>
<dbReference type="eggNOG" id="COG3210">
    <property type="taxonomic scope" value="Bacteria"/>
</dbReference>
<dbReference type="HOGENOM" id="CLU_223427_0_0_0"/>
<dbReference type="SMART" id="SM00912">
    <property type="entry name" value="Haemagg_act"/>
    <property type="match status" value="1"/>
</dbReference>
<accession>F8L3U6</accession>
<dbReference type="SMART" id="SM00710">
    <property type="entry name" value="PbH1"/>
    <property type="match status" value="21"/>
</dbReference>
<dbReference type="SUPFAM" id="SSF51126">
    <property type="entry name" value="Pectin lyase-like"/>
    <property type="match status" value="1"/>
</dbReference>
<name>F8L3U6_SIMNZ</name>
<dbReference type="InterPro" id="IPR012334">
    <property type="entry name" value="Pectin_lyas_fold"/>
</dbReference>
<dbReference type="STRING" id="331113.SNE_A20940"/>
<dbReference type="Proteomes" id="UP000000496">
    <property type="component" value="Chromosome gsn.131"/>
</dbReference>
<dbReference type="OrthoDB" id="433405at2"/>
<proteinExistence type="predicted"/>
<keyword evidence="4" id="KW-1185">Reference proteome</keyword>
<dbReference type="Gene3D" id="2.160.20.10">
    <property type="entry name" value="Single-stranded right-handed beta-helix, Pectin lyase-like"/>
    <property type="match status" value="1"/>
</dbReference>
<dbReference type="PANTHER" id="PTHR12338">
    <property type="entry name" value="AUTOTRANSPORTER"/>
    <property type="match status" value="1"/>
</dbReference>
<evidence type="ECO:0000313" key="3">
    <source>
        <dbReference type="EMBL" id="CCB89971.1"/>
    </source>
</evidence>
<dbReference type="PANTHER" id="PTHR12338:SF5">
    <property type="entry name" value="ANTIGEN 43-RELATED"/>
    <property type="match status" value="1"/>
</dbReference>
<dbReference type="RefSeq" id="WP_013944437.1">
    <property type="nucleotide sequence ID" value="NC_015713.1"/>
</dbReference>
<dbReference type="KEGG" id="sng:SNE_A20940"/>
<feature type="chain" id="PRO_5003373968" description="Filamentous haemagglutinin FhaB/tRNA nuclease CdiA-like TPS domain-containing protein" evidence="1">
    <location>
        <begin position="21"/>
        <end position="4703"/>
    </location>
</feature>
<keyword evidence="1" id="KW-0732">Signal</keyword>
<organism evidence="3 4">
    <name type="scientific">Simkania negevensis (strain ATCC VR-1471 / DSM 27360 / Z)</name>
    <dbReference type="NCBI Taxonomy" id="331113"/>
    <lineage>
        <taxon>Bacteria</taxon>
        <taxon>Pseudomonadati</taxon>
        <taxon>Chlamydiota</taxon>
        <taxon>Chlamydiia</taxon>
        <taxon>Parachlamydiales</taxon>
        <taxon>Simkaniaceae</taxon>
        <taxon>Simkania</taxon>
    </lineage>
</organism>
<dbReference type="InterPro" id="IPR008638">
    <property type="entry name" value="FhaB/CdiA-like_TPS"/>
</dbReference>
<feature type="signal peptide" evidence="1">
    <location>
        <begin position="1"/>
        <end position="20"/>
    </location>
</feature>
<dbReference type="NCBIfam" id="TIGR01901">
    <property type="entry name" value="adhes_NPXG"/>
    <property type="match status" value="1"/>
</dbReference>
<reference evidence="3 4" key="2">
    <citation type="journal article" date="2011" name="Mol. Biol. Evol.">
        <title>Unity in variety--the pan-genome of the Chlamydiae.</title>
        <authorList>
            <person name="Collingro A."/>
            <person name="Tischler P."/>
            <person name="Weinmaier T."/>
            <person name="Penz T."/>
            <person name="Heinz E."/>
            <person name="Brunham R.C."/>
            <person name="Read T.D."/>
            <person name="Bavoil P.M."/>
            <person name="Sachse K."/>
            <person name="Kahane S."/>
            <person name="Friedman M.G."/>
            <person name="Rattei T."/>
            <person name="Myers G.S."/>
            <person name="Horn M."/>
        </authorList>
    </citation>
    <scope>NUCLEOTIDE SEQUENCE [LARGE SCALE GENOMIC DNA]</scope>
    <source>
        <strain evidence="4">ATCC VR-1471 / Z</strain>
    </source>
</reference>
<feature type="domain" description="Filamentous haemagglutinin FhaB/tRNA nuclease CdiA-like TPS" evidence="2">
    <location>
        <begin position="23"/>
        <end position="129"/>
    </location>
</feature>